<reference evidence="2 3" key="1">
    <citation type="submission" date="2020-08" db="EMBL/GenBank/DDBJ databases">
        <title>Genomic Encyclopedia of Type Strains, Phase IV (KMG-IV): sequencing the most valuable type-strain genomes for metagenomic binning, comparative biology and taxonomic classification.</title>
        <authorList>
            <person name="Goeker M."/>
        </authorList>
    </citation>
    <scope>NUCLEOTIDE SEQUENCE [LARGE SCALE GENOMIC DNA]</scope>
    <source>
        <strain evidence="2 3">DSM 22198</strain>
    </source>
</reference>
<dbReference type="AlphaFoldDB" id="A0A7X0EER6"/>
<keyword evidence="3" id="KW-1185">Reference proteome</keyword>
<organism evidence="2 3">
    <name type="scientific">Nitrospirillum iridis</name>
    <dbReference type="NCBI Taxonomy" id="765888"/>
    <lineage>
        <taxon>Bacteria</taxon>
        <taxon>Pseudomonadati</taxon>
        <taxon>Pseudomonadota</taxon>
        <taxon>Alphaproteobacteria</taxon>
        <taxon>Rhodospirillales</taxon>
        <taxon>Azospirillaceae</taxon>
        <taxon>Nitrospirillum</taxon>
    </lineage>
</organism>
<proteinExistence type="predicted"/>
<accession>A0A7X0EER6</accession>
<sequence length="76" mass="7953">MPQGPGRAGSGVIVPGTAGDTPDIQVQEDRMLEGQQLDVGMAVTVYGASRRPPRREGDKASTPVLPHVIAPPVTEH</sequence>
<name>A0A7X0EER6_9PROT</name>
<protein>
    <submittedName>
        <fullName evidence="2">Uncharacterized protein</fullName>
    </submittedName>
</protein>
<evidence type="ECO:0000313" key="2">
    <source>
        <dbReference type="EMBL" id="MBB6253305.1"/>
    </source>
</evidence>
<dbReference type="Proteomes" id="UP000539175">
    <property type="component" value="Unassembled WGS sequence"/>
</dbReference>
<dbReference type="RefSeq" id="WP_184803623.1">
    <property type="nucleotide sequence ID" value="NZ_JACIIZ010000011.1"/>
</dbReference>
<dbReference type="EMBL" id="JACIIZ010000011">
    <property type="protein sequence ID" value="MBB6253305.1"/>
    <property type="molecule type" value="Genomic_DNA"/>
</dbReference>
<comment type="caution">
    <text evidence="2">The sequence shown here is derived from an EMBL/GenBank/DDBJ whole genome shotgun (WGS) entry which is preliminary data.</text>
</comment>
<evidence type="ECO:0000256" key="1">
    <source>
        <dbReference type="SAM" id="MobiDB-lite"/>
    </source>
</evidence>
<gene>
    <name evidence="2" type="ORF">FHS74_003874</name>
</gene>
<feature type="region of interest" description="Disordered" evidence="1">
    <location>
        <begin position="1"/>
        <end position="22"/>
    </location>
</feature>
<feature type="region of interest" description="Disordered" evidence="1">
    <location>
        <begin position="48"/>
        <end position="76"/>
    </location>
</feature>
<evidence type="ECO:0000313" key="3">
    <source>
        <dbReference type="Proteomes" id="UP000539175"/>
    </source>
</evidence>